<evidence type="ECO:0000313" key="1">
    <source>
        <dbReference type="EMBL" id="QAT61994.1"/>
    </source>
</evidence>
<dbReference type="OrthoDB" id="9761531at2"/>
<gene>
    <name evidence="1" type="ORF">EQM13_10550</name>
</gene>
<protein>
    <recommendedName>
        <fullName evidence="3">Metallo-beta-lactamase domain-containing protein</fullName>
    </recommendedName>
</protein>
<dbReference type="InterPro" id="IPR036866">
    <property type="entry name" value="RibonucZ/Hydroxyglut_hydro"/>
</dbReference>
<dbReference type="KEGG" id="spoa:EQM13_10550"/>
<dbReference type="EMBL" id="CP035282">
    <property type="protein sequence ID" value="QAT61994.1"/>
    <property type="molecule type" value="Genomic_DNA"/>
</dbReference>
<dbReference type="PANTHER" id="PTHR30619">
    <property type="entry name" value="DNA INTERNALIZATION/COMPETENCE PROTEIN COMEC/REC2"/>
    <property type="match status" value="1"/>
</dbReference>
<dbReference type="Gene3D" id="3.60.15.10">
    <property type="entry name" value="Ribonuclease Z/Hydroxyacylglutathione hydrolase-like"/>
    <property type="match status" value="1"/>
</dbReference>
<dbReference type="SUPFAM" id="SSF56281">
    <property type="entry name" value="Metallo-hydrolase/oxidoreductase"/>
    <property type="match status" value="1"/>
</dbReference>
<evidence type="ECO:0008006" key="3">
    <source>
        <dbReference type="Google" id="ProtNLM"/>
    </source>
</evidence>
<dbReference type="PANTHER" id="PTHR30619:SF1">
    <property type="entry name" value="RECOMBINATION PROTEIN 2"/>
    <property type="match status" value="1"/>
</dbReference>
<keyword evidence="2" id="KW-1185">Reference proteome</keyword>
<dbReference type="RefSeq" id="WP_128752632.1">
    <property type="nucleotide sequence ID" value="NZ_CP035282.1"/>
</dbReference>
<evidence type="ECO:0000313" key="2">
    <source>
        <dbReference type="Proteomes" id="UP000287969"/>
    </source>
</evidence>
<accession>A0A410QDN4</accession>
<reference evidence="2" key="1">
    <citation type="submission" date="2019-01" db="EMBL/GenBank/DDBJ databases">
        <title>Draft genomes of a novel of Sporanaerobacter strains.</title>
        <authorList>
            <person name="Ma S."/>
        </authorList>
    </citation>
    <scope>NUCLEOTIDE SEQUENCE [LARGE SCALE GENOMIC DNA]</scope>
    <source>
        <strain evidence="2">NJN-17</strain>
    </source>
</reference>
<dbReference type="InterPro" id="IPR052159">
    <property type="entry name" value="Competence_DNA_uptake"/>
</dbReference>
<name>A0A410QDN4_9FIRM</name>
<dbReference type="Proteomes" id="UP000287969">
    <property type="component" value="Chromosome"/>
</dbReference>
<sequence>MSIVKSFSVGEGDMFCIKHNVDSFTTIDCCYSDDDNRNAIFNEIKNLSNSKGISRFISTHPDEDHIKGINEFYTEVDITNFYCVENEATKEDETDSFKQYCELRDSSKAYYVEKGCRRRWLNEEDEERGGAGINFLWPITSDDDYKDELVKAKEGTSYNNISPIFTYSVEDGVKIMWMGDIEHVFLEKIKEKIEWDEIDILFAPHHGRESGKVSSDVLKQLNPQIIVVGEAPSENLNYYSGYNTITQNLAGDITFDCGNDKVDVYVSNFNYNVSFLSDDEKSDTDIKHYIGSFTPKA</sequence>
<proteinExistence type="predicted"/>
<dbReference type="AlphaFoldDB" id="A0A410QDN4"/>
<organism evidence="1 2">
    <name type="scientific">Acidilutibacter cellobiosedens</name>
    <dbReference type="NCBI Taxonomy" id="2507161"/>
    <lineage>
        <taxon>Bacteria</taxon>
        <taxon>Bacillati</taxon>
        <taxon>Bacillota</taxon>
        <taxon>Tissierellia</taxon>
        <taxon>Tissierellales</taxon>
        <taxon>Acidilutibacteraceae</taxon>
        <taxon>Acidilutibacter</taxon>
    </lineage>
</organism>